<dbReference type="EMBL" id="IACJ01091965">
    <property type="protein sequence ID" value="LAA51522.1"/>
    <property type="molecule type" value="Transcribed_RNA"/>
</dbReference>
<name>A0A2D4FVN4_MICCO</name>
<sequence length="171" mass="19509">MFQQATNVSPANVHSADWHTQPHMRTRIHTDTHRKIQQIKEISCVEIIHAAPMQDNLTTFHSPQEQESWNEYGRFKIISYLLKYFDFCCCCFSFKSRTGLLIMFENPPSIVKGGKNKSLICTTLHGTLEFSDTSAGGKKMARNLSQFLAQRMASKRLNKTQVVSINLPSVD</sequence>
<protein>
    <submittedName>
        <fullName evidence="1">Uncharacterized protein</fullName>
    </submittedName>
</protein>
<reference evidence="1" key="1">
    <citation type="submission" date="2017-07" db="EMBL/GenBank/DDBJ databases">
        <authorList>
            <person name="Mikheyev A."/>
            <person name="Grau M."/>
        </authorList>
    </citation>
    <scope>NUCLEOTIDE SEQUENCE</scope>
    <source>
        <tissue evidence="1">Venom_gland</tissue>
    </source>
</reference>
<reference evidence="1" key="2">
    <citation type="submission" date="2017-11" db="EMBL/GenBank/DDBJ databases">
        <title>Coralsnake Venomics: Analyses of Venom Gland Transcriptomes and Proteomes of Six Brazilian Taxa.</title>
        <authorList>
            <person name="Aird S.D."/>
            <person name="Jorge da Silva N."/>
            <person name="Qiu L."/>
            <person name="Villar-Briones A."/>
            <person name="Aparecida-Saddi V."/>
            <person name="Campos-Telles M.P."/>
            <person name="Grau M."/>
            <person name="Mikheyev A.S."/>
        </authorList>
    </citation>
    <scope>NUCLEOTIDE SEQUENCE</scope>
    <source>
        <tissue evidence="1">Venom_gland</tissue>
    </source>
</reference>
<dbReference type="AlphaFoldDB" id="A0A2D4FVN4"/>
<accession>A0A2D4FVN4</accession>
<proteinExistence type="predicted"/>
<organism evidence="1">
    <name type="scientific">Micrurus corallinus</name>
    <name type="common">Brazilian coral snake</name>
    <dbReference type="NCBI Taxonomy" id="54390"/>
    <lineage>
        <taxon>Eukaryota</taxon>
        <taxon>Metazoa</taxon>
        <taxon>Chordata</taxon>
        <taxon>Craniata</taxon>
        <taxon>Vertebrata</taxon>
        <taxon>Euteleostomi</taxon>
        <taxon>Lepidosauria</taxon>
        <taxon>Squamata</taxon>
        <taxon>Bifurcata</taxon>
        <taxon>Unidentata</taxon>
        <taxon>Episquamata</taxon>
        <taxon>Toxicofera</taxon>
        <taxon>Serpentes</taxon>
        <taxon>Colubroidea</taxon>
        <taxon>Elapidae</taxon>
        <taxon>Elapinae</taxon>
        <taxon>Micrurus</taxon>
    </lineage>
</organism>
<evidence type="ECO:0000313" key="1">
    <source>
        <dbReference type="EMBL" id="LAA51522.1"/>
    </source>
</evidence>